<gene>
    <name evidence="1" type="ORF">DM82_4332</name>
</gene>
<dbReference type="AlphaFoldDB" id="A0AAI8BC41"/>
<dbReference type="InterPro" id="IPR043502">
    <property type="entry name" value="DNA/RNA_pol_sf"/>
</dbReference>
<dbReference type="KEGG" id="bok:DM82_4332"/>
<dbReference type="InterPro" id="IPR037159">
    <property type="entry name" value="RNA_POL_N_sf"/>
</dbReference>
<dbReference type="Gene3D" id="1.10.1320.10">
    <property type="entry name" value="DNA-directed RNA polymerase, N-terminal domain"/>
    <property type="match status" value="1"/>
</dbReference>
<reference evidence="1 2" key="1">
    <citation type="submission" date="2014-06" db="EMBL/GenBank/DDBJ databases">
        <authorList>
            <person name="Bishop-Lilly K.A."/>
            <person name="Broomall S.M."/>
            <person name="Chain P.S."/>
            <person name="Chertkov O."/>
            <person name="Coyne S.R."/>
            <person name="Daligault H.E."/>
            <person name="Davenport K.W."/>
            <person name="Erkkila T."/>
            <person name="Frey K.G."/>
            <person name="Gibbons H.S."/>
            <person name="Gu W."/>
            <person name="Jaissle J."/>
            <person name="Johnson S.L."/>
            <person name="Koroleva G.I."/>
            <person name="Ladner J.T."/>
            <person name="Lo C.-C."/>
            <person name="Minogue T.D."/>
            <person name="Munk C."/>
            <person name="Palacios G.F."/>
            <person name="Redden C.L."/>
            <person name="Rosenzweig C.N."/>
            <person name="Scholz M.B."/>
            <person name="Teshima H."/>
            <person name="Xu Y."/>
        </authorList>
    </citation>
    <scope>NUCLEOTIDE SEQUENCE [LARGE SCALE GENOMIC DNA]</scope>
    <source>
        <strain evidence="1 2">EO147</strain>
    </source>
</reference>
<dbReference type="EMBL" id="CP008727">
    <property type="protein sequence ID" value="AIO69329.1"/>
    <property type="molecule type" value="Genomic_DNA"/>
</dbReference>
<evidence type="ECO:0000313" key="1">
    <source>
        <dbReference type="EMBL" id="AIO69329.1"/>
    </source>
</evidence>
<dbReference type="Proteomes" id="UP000029424">
    <property type="component" value="Chromosome 2"/>
</dbReference>
<proteinExistence type="predicted"/>
<name>A0AAI8BC41_9BURK</name>
<evidence type="ECO:0000313" key="2">
    <source>
        <dbReference type="Proteomes" id="UP000029424"/>
    </source>
</evidence>
<organism evidence="1 2">
    <name type="scientific">Burkholderia oklahomensis</name>
    <dbReference type="NCBI Taxonomy" id="342113"/>
    <lineage>
        <taxon>Bacteria</taxon>
        <taxon>Pseudomonadati</taxon>
        <taxon>Pseudomonadota</taxon>
        <taxon>Betaproteobacteria</taxon>
        <taxon>Burkholderiales</taxon>
        <taxon>Burkholderiaceae</taxon>
        <taxon>Burkholderia</taxon>
        <taxon>pseudomallei group</taxon>
    </lineage>
</organism>
<accession>A0AAI8BC41</accession>
<dbReference type="SUPFAM" id="SSF56672">
    <property type="entry name" value="DNA/RNA polymerases"/>
    <property type="match status" value="1"/>
</dbReference>
<sequence length="297" mass="33477">MIYQGKILIASDSEANQAVTPVTFSYTVKPVPVGAFDHDAQRAWEHFQVQRGIDRYRRTLVRDKEDGTTTSRDLGEVQHGQRIASELIGPMVAAVTAKQAEYADKLEDPNTKRIADATAVFGALDAETIAACAVLTALANPVDAGWTGVRVSCAARLRHELEYQEWMRAERDAEKYRKEHAIDGINMFKLMLRRNKGDIDKRVFDKWSKKTQTLVKLDWTHEQKVHIGSAVMALLVESNGWFEVKEQRDEGSKFPKLVFGMTESALALTDSLQQTCELQRPFLAPMICEPQDFCAQM</sequence>
<protein>
    <submittedName>
        <fullName evidence="1">Uncharacterized protein</fullName>
    </submittedName>
</protein>
<keyword evidence="2" id="KW-1185">Reference proteome</keyword>